<dbReference type="EMBL" id="NPOA01000002">
    <property type="protein sequence ID" value="PAV31032.1"/>
    <property type="molecule type" value="Genomic_DNA"/>
</dbReference>
<evidence type="ECO:0000313" key="3">
    <source>
        <dbReference type="Proteomes" id="UP000218887"/>
    </source>
</evidence>
<name>A0A2A2IHN3_9BACI</name>
<protein>
    <submittedName>
        <fullName evidence="2">PDZ domain-containing protein</fullName>
    </submittedName>
</protein>
<feature type="transmembrane region" description="Helical" evidence="1">
    <location>
        <begin position="189"/>
        <end position="212"/>
    </location>
</feature>
<dbReference type="AlphaFoldDB" id="A0A2A2IHN3"/>
<keyword evidence="3" id="KW-1185">Reference proteome</keyword>
<dbReference type="Proteomes" id="UP000218887">
    <property type="component" value="Unassembled WGS sequence"/>
</dbReference>
<feature type="transmembrane region" description="Helical" evidence="1">
    <location>
        <begin position="140"/>
        <end position="158"/>
    </location>
</feature>
<evidence type="ECO:0000256" key="1">
    <source>
        <dbReference type="SAM" id="Phobius"/>
    </source>
</evidence>
<organism evidence="2 3">
    <name type="scientific">Virgibacillus profundi</name>
    <dbReference type="NCBI Taxonomy" id="2024555"/>
    <lineage>
        <taxon>Bacteria</taxon>
        <taxon>Bacillati</taxon>
        <taxon>Bacillota</taxon>
        <taxon>Bacilli</taxon>
        <taxon>Bacillales</taxon>
        <taxon>Bacillaceae</taxon>
        <taxon>Virgibacillus</taxon>
    </lineage>
</organism>
<feature type="transmembrane region" description="Helical" evidence="1">
    <location>
        <begin position="58"/>
        <end position="76"/>
    </location>
</feature>
<feature type="transmembrane region" description="Helical" evidence="1">
    <location>
        <begin position="249"/>
        <end position="279"/>
    </location>
</feature>
<dbReference type="Gene3D" id="2.30.42.10">
    <property type="match status" value="1"/>
</dbReference>
<accession>A0A2A2IHN3</accession>
<dbReference type="OrthoDB" id="198399at2"/>
<dbReference type="InterPro" id="IPR036034">
    <property type="entry name" value="PDZ_sf"/>
</dbReference>
<reference evidence="2 3" key="1">
    <citation type="submission" date="2017-08" db="EMBL/GenBank/DDBJ databases">
        <title>Virgibacillus indicus sp. nov. and Virgibacillus profoundi sp. nov, two moderately halophilic bacteria isolated from marine sediment by using the Microfluidic Streak Plate.</title>
        <authorList>
            <person name="Xu B."/>
            <person name="Hu B."/>
            <person name="Wang J."/>
            <person name="Zhu Y."/>
            <person name="Huang L."/>
            <person name="Du W."/>
            <person name="Huang Y."/>
        </authorList>
    </citation>
    <scope>NUCLEOTIDE SEQUENCE [LARGE SCALE GENOMIC DNA]</scope>
    <source>
        <strain evidence="2 3">IO3-P3-H5</strain>
    </source>
</reference>
<gene>
    <name evidence="2" type="ORF">CIL05_04810</name>
</gene>
<feature type="transmembrane region" description="Helical" evidence="1">
    <location>
        <begin position="106"/>
        <end position="124"/>
    </location>
</feature>
<comment type="caution">
    <text evidence="2">The sequence shown here is derived from an EMBL/GenBank/DDBJ whole genome shotgun (WGS) entry which is preliminary data.</text>
</comment>
<keyword evidence="1" id="KW-1133">Transmembrane helix</keyword>
<sequence>MMEAWFMEIAKGIGKLFLNPLIYWFILLMLFAGYRRIKRERMNFGVKVFDVFSEGKHMWSVSIISGIVISLIALGAGLVFTYETILLISIVTIILSLSLKFAMLSASYTIGISYILLLFLPLILENQSYVNPDLFSQTNFTGLILLLGIFLIVEAFLLSRIKDNDTYPELTLGNRGVWTGQQHVKKLSLIPFFTLIPTGLITPIAPFWPYFSIGGEEFSILLVPFIIGFDHIIKGSLPRSAAVKLAKSIGLLGGIVLLLAVGSVYVPSLSVIAVLIAIIGREFINYKLRVKDREKLAYFNQTDRGLKVLGVIPETPADRLDILVGETIVKVNGQNVNNVNEFYLGLQASGASFKLELLDVAGEIRFIQSALYEGDHHELGILFTTEPYRQQLKHYKKETSNA</sequence>
<proteinExistence type="predicted"/>
<keyword evidence="1" id="KW-0472">Membrane</keyword>
<feature type="transmembrane region" description="Helical" evidence="1">
    <location>
        <begin position="20"/>
        <end position="37"/>
    </location>
</feature>
<dbReference type="SUPFAM" id="SSF50156">
    <property type="entry name" value="PDZ domain-like"/>
    <property type="match status" value="1"/>
</dbReference>
<evidence type="ECO:0000313" key="2">
    <source>
        <dbReference type="EMBL" id="PAV31032.1"/>
    </source>
</evidence>
<keyword evidence="1" id="KW-0812">Transmembrane</keyword>